<dbReference type="STRING" id="7994.ENSAMXP00000046783"/>
<dbReference type="GO" id="GO:0140293">
    <property type="term" value="F:ADP-ribosylglutamate hydrolase activity"/>
    <property type="evidence" value="ECO:0007669"/>
    <property type="project" value="TreeGrafter"/>
</dbReference>
<dbReference type="Proteomes" id="UP000018467">
    <property type="component" value="Unassembled WGS sequence"/>
</dbReference>
<name>A0A3B1JWY0_ASTMX</name>
<dbReference type="GO" id="GO:0042278">
    <property type="term" value="P:purine nucleoside metabolic process"/>
    <property type="evidence" value="ECO:0007669"/>
    <property type="project" value="TreeGrafter"/>
</dbReference>
<dbReference type="InterPro" id="IPR002589">
    <property type="entry name" value="Macro_dom"/>
</dbReference>
<dbReference type="Gene3D" id="3.40.220.10">
    <property type="entry name" value="Leucine Aminopeptidase, subunit E, domain 1"/>
    <property type="match status" value="1"/>
</dbReference>
<dbReference type="GO" id="GO:0140291">
    <property type="term" value="P:peptidyl-glutamate ADP-deribosylation"/>
    <property type="evidence" value="ECO:0007669"/>
    <property type="project" value="TreeGrafter"/>
</dbReference>
<dbReference type="AlphaFoldDB" id="A0A3B1JWY0"/>
<dbReference type="GO" id="GO:0006974">
    <property type="term" value="P:DNA damage response"/>
    <property type="evidence" value="ECO:0007669"/>
    <property type="project" value="TreeGrafter"/>
</dbReference>
<reference evidence="3" key="1">
    <citation type="submission" date="2013-03" db="EMBL/GenBank/DDBJ databases">
        <authorList>
            <person name="Jeffery W."/>
            <person name="Warren W."/>
            <person name="Wilson R.K."/>
        </authorList>
    </citation>
    <scope>NUCLEOTIDE SEQUENCE</scope>
    <source>
        <strain evidence="3">female</strain>
    </source>
</reference>
<dbReference type="SUPFAM" id="SSF52949">
    <property type="entry name" value="Macro domain-like"/>
    <property type="match status" value="1"/>
</dbReference>
<organism evidence="2 3">
    <name type="scientific">Astyanax mexicanus</name>
    <name type="common">Blind cave fish</name>
    <name type="synonym">Astyanax fasciatus mexicanus</name>
    <dbReference type="NCBI Taxonomy" id="7994"/>
    <lineage>
        <taxon>Eukaryota</taxon>
        <taxon>Metazoa</taxon>
        <taxon>Chordata</taxon>
        <taxon>Craniata</taxon>
        <taxon>Vertebrata</taxon>
        <taxon>Euteleostomi</taxon>
        <taxon>Actinopterygii</taxon>
        <taxon>Neopterygii</taxon>
        <taxon>Teleostei</taxon>
        <taxon>Ostariophysi</taxon>
        <taxon>Characiformes</taxon>
        <taxon>Characoidei</taxon>
        <taxon>Acestrorhamphidae</taxon>
        <taxon>Acestrorhamphinae</taxon>
        <taxon>Astyanax</taxon>
    </lineage>
</organism>
<evidence type="ECO:0000313" key="3">
    <source>
        <dbReference type="Proteomes" id="UP000018467"/>
    </source>
</evidence>
<dbReference type="PANTHER" id="PTHR11106">
    <property type="entry name" value="GANGLIOSIDE INDUCED DIFFERENTIATION ASSOCIATED PROTEIN 2-RELATED"/>
    <property type="match status" value="1"/>
</dbReference>
<evidence type="ECO:0000259" key="1">
    <source>
        <dbReference type="Pfam" id="PF01661"/>
    </source>
</evidence>
<dbReference type="InParanoid" id="A0A3B1JWY0"/>
<reference evidence="2" key="4">
    <citation type="submission" date="2025-09" db="UniProtKB">
        <authorList>
            <consortium name="Ensembl"/>
        </authorList>
    </citation>
    <scope>IDENTIFICATION</scope>
</reference>
<sequence>MLILPLDGCIHRAAGHFLYEECHSLHGCDTGKAKITCGYDLPAKCKYPAVRLIYSRKRFQRSPGQVAVKLLHSLPSPLCSDYCFAHSWHHSLNELHLRGGHLK</sequence>
<reference evidence="3" key="2">
    <citation type="journal article" date="2014" name="Nat. Commun.">
        <title>The cavefish genome reveals candidate genes for eye loss.</title>
        <authorList>
            <person name="McGaugh S.E."/>
            <person name="Gross J.B."/>
            <person name="Aken B."/>
            <person name="Blin M."/>
            <person name="Borowsky R."/>
            <person name="Chalopin D."/>
            <person name="Hinaux H."/>
            <person name="Jeffery W.R."/>
            <person name="Keene A."/>
            <person name="Ma L."/>
            <person name="Minx P."/>
            <person name="Murphy D."/>
            <person name="O'Quin K.E."/>
            <person name="Retaux S."/>
            <person name="Rohner N."/>
            <person name="Searle S.M."/>
            <person name="Stahl B.A."/>
            <person name="Tabin C."/>
            <person name="Volff J.N."/>
            <person name="Yoshizawa M."/>
            <person name="Warren W.C."/>
        </authorList>
    </citation>
    <scope>NUCLEOTIDE SEQUENCE [LARGE SCALE GENOMIC DNA]</scope>
    <source>
        <strain evidence="3">female</strain>
    </source>
</reference>
<accession>A0A3B1JWY0</accession>
<reference evidence="2" key="3">
    <citation type="submission" date="2025-08" db="UniProtKB">
        <authorList>
            <consortium name="Ensembl"/>
        </authorList>
    </citation>
    <scope>IDENTIFICATION</scope>
</reference>
<dbReference type="GeneTree" id="ENSGT00940000176188"/>
<keyword evidence="3" id="KW-1185">Reference proteome</keyword>
<dbReference type="Ensembl" id="ENSAMXT00000047309.1">
    <property type="protein sequence ID" value="ENSAMXP00000046783.1"/>
    <property type="gene ID" value="ENSAMXG00000032624.1"/>
</dbReference>
<dbReference type="InterPro" id="IPR043472">
    <property type="entry name" value="Macro_dom-like"/>
</dbReference>
<dbReference type="PANTHER" id="PTHR11106:SF104">
    <property type="entry name" value="ADP-RIBOSE GLYCOHYDROLASE MACROD2"/>
    <property type="match status" value="1"/>
</dbReference>
<proteinExistence type="predicted"/>
<evidence type="ECO:0000313" key="2">
    <source>
        <dbReference type="Ensembl" id="ENSAMXP00000046783.1"/>
    </source>
</evidence>
<feature type="domain" description="Macro" evidence="1">
    <location>
        <begin position="7"/>
        <end position="68"/>
    </location>
</feature>
<dbReference type="GO" id="GO:0005654">
    <property type="term" value="C:nucleoplasm"/>
    <property type="evidence" value="ECO:0007669"/>
    <property type="project" value="TreeGrafter"/>
</dbReference>
<protein>
    <recommendedName>
        <fullName evidence="1">Macro domain-containing protein</fullName>
    </recommendedName>
</protein>
<dbReference type="Bgee" id="ENSAMXG00000032624">
    <property type="expression patterns" value="Expressed in mesonephros and 11 other cell types or tissues"/>
</dbReference>
<dbReference type="Pfam" id="PF01661">
    <property type="entry name" value="Macro"/>
    <property type="match status" value="1"/>
</dbReference>